<evidence type="ECO:0000256" key="4">
    <source>
        <dbReference type="ARBA" id="ARBA00022692"/>
    </source>
</evidence>
<dbReference type="PANTHER" id="PTHR31806:SF5">
    <property type="entry name" value="PURINE-CYTOSINE PERMEASE FCY21"/>
    <property type="match status" value="1"/>
</dbReference>
<dbReference type="Pfam" id="PF02133">
    <property type="entry name" value="Transp_cyt_pur"/>
    <property type="match status" value="2"/>
</dbReference>
<keyword evidence="4 7" id="KW-0812">Transmembrane</keyword>
<feature type="transmembrane region" description="Helical" evidence="7">
    <location>
        <begin position="652"/>
        <end position="673"/>
    </location>
</feature>
<dbReference type="PANTHER" id="PTHR31806">
    <property type="entry name" value="PURINE-CYTOSINE PERMEASE FCY2-RELATED"/>
    <property type="match status" value="1"/>
</dbReference>
<protein>
    <submittedName>
        <fullName evidence="8">Uncharacterized protein</fullName>
    </submittedName>
</protein>
<keyword evidence="9" id="KW-1185">Reference proteome</keyword>
<dbReference type="AlphaFoldDB" id="A0A409WIQ9"/>
<feature type="transmembrane region" description="Helical" evidence="7">
    <location>
        <begin position="578"/>
        <end position="601"/>
    </location>
</feature>
<accession>A0A409WIQ9</accession>
<dbReference type="GO" id="GO:0022857">
    <property type="term" value="F:transmembrane transporter activity"/>
    <property type="evidence" value="ECO:0007669"/>
    <property type="project" value="InterPro"/>
</dbReference>
<feature type="transmembrane region" description="Helical" evidence="7">
    <location>
        <begin position="834"/>
        <end position="854"/>
    </location>
</feature>
<feature type="transmembrane region" description="Helical" evidence="7">
    <location>
        <begin position="977"/>
        <end position="996"/>
    </location>
</feature>
<feature type="transmembrane region" description="Helical" evidence="7">
    <location>
        <begin position="866"/>
        <end position="887"/>
    </location>
</feature>
<dbReference type="InterPro" id="IPR026030">
    <property type="entry name" value="Pur-cyt_permease_Fcy2/21/22"/>
</dbReference>
<feature type="transmembrane region" description="Helical" evidence="7">
    <location>
        <begin position="98"/>
        <end position="116"/>
    </location>
</feature>
<feature type="transmembrane region" description="Helical" evidence="7">
    <location>
        <begin position="136"/>
        <end position="161"/>
    </location>
</feature>
<name>A0A409WIQ9_PSICY</name>
<evidence type="ECO:0000256" key="5">
    <source>
        <dbReference type="ARBA" id="ARBA00022989"/>
    </source>
</evidence>
<feature type="transmembrane region" description="Helical" evidence="7">
    <location>
        <begin position="233"/>
        <end position="252"/>
    </location>
</feature>
<dbReference type="InterPro" id="IPR001248">
    <property type="entry name" value="Pur-cyt_permease"/>
</dbReference>
<evidence type="ECO:0000313" key="8">
    <source>
        <dbReference type="EMBL" id="PPQ78414.1"/>
    </source>
</evidence>
<dbReference type="GO" id="GO:0005886">
    <property type="term" value="C:plasma membrane"/>
    <property type="evidence" value="ECO:0007669"/>
    <property type="project" value="TreeGrafter"/>
</dbReference>
<feature type="transmembrane region" description="Helical" evidence="7">
    <location>
        <begin position="68"/>
        <end position="91"/>
    </location>
</feature>
<feature type="transmembrane region" description="Helical" evidence="7">
    <location>
        <begin position="728"/>
        <end position="754"/>
    </location>
</feature>
<feature type="transmembrane region" description="Helical" evidence="7">
    <location>
        <begin position="699"/>
        <end position="716"/>
    </location>
</feature>
<evidence type="ECO:0000256" key="1">
    <source>
        <dbReference type="ARBA" id="ARBA00004141"/>
    </source>
</evidence>
<comment type="caution">
    <text evidence="8">The sequence shown here is derived from an EMBL/GenBank/DDBJ whole genome shotgun (WGS) entry which is preliminary data.</text>
</comment>
<sequence>MSFEEKDTAPELRREDLEQQDLSITSAEAASTVRVSWQKNLLRWGVEERGILPVPLEERTDTQYSKLFYVYFSSNYTILTLSLGTLGPVVFQLGVRDSCLVIFFFGAFCTILPAYFSTWGARLGMRQMTLSRYTFGYYGVIIPSILNLLGVIGFATLNCIVGGQALASVTNGHLSWTVGIVVFAAVSVIVSFFGYKFLHWFERYSWIPVAITTVIAVGVSWKHLGNPPPAVPVSSASILGFAGAQAGFLITWSGYAADYGSYLQPERSSWKIFWWSFFGIFVPNVLTQSMGAAFAVAANSVPAWSAGFQAGGNVGGLIEAIFQPLGNFGKFLTVIMSLSVAPNLVSIFYSASLNYQIIIPQLFVVPRYIFTVLTAAIVLPIAIVGAHRFDAAITNFLGLIGYWASVYVVELIIEHIWFRSNDFDNYDREVWNAPKRLPWGLGALVAGFLSFGLIVPCMSQAWFTGPIAKTTGDLGFEIALVINKEATPGPGHEDLEKQELSSTSVEASSNARISWKKKLLSWGVEERGILPIPLEERTDTQYSKLFYVYLSSNYTILSFSLGTLGPVVFQLSVRDSCLVIFFFDVFCTIFPAYFSTWGARLGMRQMTLSRYTFGYYGVIVPSTLNLLGVIGFATLNCIVGGQALASVTNGHLSWTVGIVIFAAVSVIVSFFGYKFLHCCYVAITEIGGRSTSNARFERYAWIPVVVTTIIAVGMSWKHLGNPPPPVPVSAASVLGFAGIQAGALIPWSGYAADYGSYFQPEKSGTVSKLHNSWKIFWWSYFGILVPNVVIQAIGAAFAVAANSVPAWSAGFQAGGNVGGLIEAVFQPLGNFGKFLTVLMSLSVAANLVSILYSASLNYQIIVPQLFVVPRYAFTLLTAAIVLPIAIVGAHRFDAAITNFLGLIGYWASVYVVELIIEHVWFRSNDFDNYDREVWNAPKRLPWGLGALGAGFLSFGLVIPCMSQAWFTGPIAKTTGDLGFEIALVISAILYPPIRWLEIRLMGHL</sequence>
<feature type="transmembrane region" description="Helical" evidence="7">
    <location>
        <begin position="204"/>
        <end position="221"/>
    </location>
</feature>
<keyword evidence="5 7" id="KW-1133">Transmembrane helix</keyword>
<gene>
    <name evidence="8" type="ORF">CVT25_011888</name>
</gene>
<keyword evidence="3" id="KW-0813">Transport</keyword>
<dbReference type="Proteomes" id="UP000283269">
    <property type="component" value="Unassembled WGS sequence"/>
</dbReference>
<feature type="transmembrane region" description="Helical" evidence="7">
    <location>
        <begin position="437"/>
        <end position="455"/>
    </location>
</feature>
<feature type="transmembrane region" description="Helical" evidence="7">
    <location>
        <begin position="613"/>
        <end position="632"/>
    </location>
</feature>
<feature type="transmembrane region" description="Helical" evidence="7">
    <location>
        <begin position="331"/>
        <end position="351"/>
    </location>
</feature>
<feature type="transmembrane region" description="Helical" evidence="7">
    <location>
        <begin position="357"/>
        <end position="384"/>
    </location>
</feature>
<feature type="transmembrane region" description="Helical" evidence="7">
    <location>
        <begin position="899"/>
        <end position="921"/>
    </location>
</feature>
<feature type="transmembrane region" description="Helical" evidence="7">
    <location>
        <begin position="942"/>
        <end position="965"/>
    </location>
</feature>
<comment type="subcellular location">
    <subcellularLocation>
        <location evidence="1">Membrane</location>
        <topology evidence="1">Multi-pass membrane protein</topology>
    </subcellularLocation>
</comment>
<dbReference type="Gene3D" id="1.10.4160.10">
    <property type="entry name" value="Hydantoin permease"/>
    <property type="match status" value="2"/>
</dbReference>
<reference evidence="8 9" key="1">
    <citation type="journal article" date="2018" name="Evol. Lett.">
        <title>Horizontal gene cluster transfer increased hallucinogenic mushroom diversity.</title>
        <authorList>
            <person name="Reynolds H.T."/>
            <person name="Vijayakumar V."/>
            <person name="Gluck-Thaler E."/>
            <person name="Korotkin H.B."/>
            <person name="Matheny P.B."/>
            <person name="Slot J.C."/>
        </authorList>
    </citation>
    <scope>NUCLEOTIDE SEQUENCE [LARGE SCALE GENOMIC DNA]</scope>
    <source>
        <strain evidence="8 9">2631</strain>
    </source>
</reference>
<feature type="transmembrane region" description="Helical" evidence="7">
    <location>
        <begin position="173"/>
        <end position="198"/>
    </location>
</feature>
<evidence type="ECO:0000313" key="9">
    <source>
        <dbReference type="Proteomes" id="UP000283269"/>
    </source>
</evidence>
<feature type="transmembrane region" description="Helical" evidence="7">
    <location>
        <begin position="272"/>
        <end position="298"/>
    </location>
</feature>
<evidence type="ECO:0000256" key="2">
    <source>
        <dbReference type="ARBA" id="ARBA00008974"/>
    </source>
</evidence>
<dbReference type="STRING" id="93625.A0A409WIQ9"/>
<dbReference type="EMBL" id="NHYD01003419">
    <property type="protein sequence ID" value="PPQ78414.1"/>
    <property type="molecule type" value="Genomic_DNA"/>
</dbReference>
<dbReference type="InParanoid" id="A0A409WIQ9"/>
<evidence type="ECO:0000256" key="6">
    <source>
        <dbReference type="ARBA" id="ARBA00023136"/>
    </source>
</evidence>
<comment type="similarity">
    <text evidence="2">Belongs to the purine-cytosine permease (2.A.39) family.</text>
</comment>
<dbReference type="OrthoDB" id="2116389at2759"/>
<feature type="transmembrane region" description="Helical" evidence="7">
    <location>
        <begin position="775"/>
        <end position="801"/>
    </location>
</feature>
<proteinExistence type="inferred from homology"/>
<evidence type="ECO:0000256" key="3">
    <source>
        <dbReference type="ARBA" id="ARBA00022448"/>
    </source>
</evidence>
<keyword evidence="6 7" id="KW-0472">Membrane</keyword>
<feature type="transmembrane region" description="Helical" evidence="7">
    <location>
        <begin position="546"/>
        <end position="572"/>
    </location>
</feature>
<feature type="transmembrane region" description="Helical" evidence="7">
    <location>
        <begin position="396"/>
        <end position="417"/>
    </location>
</feature>
<organism evidence="8 9">
    <name type="scientific">Psilocybe cyanescens</name>
    <dbReference type="NCBI Taxonomy" id="93625"/>
    <lineage>
        <taxon>Eukaryota</taxon>
        <taxon>Fungi</taxon>
        <taxon>Dikarya</taxon>
        <taxon>Basidiomycota</taxon>
        <taxon>Agaricomycotina</taxon>
        <taxon>Agaricomycetes</taxon>
        <taxon>Agaricomycetidae</taxon>
        <taxon>Agaricales</taxon>
        <taxon>Agaricineae</taxon>
        <taxon>Strophariaceae</taxon>
        <taxon>Psilocybe</taxon>
    </lineage>
</organism>
<evidence type="ECO:0000256" key="7">
    <source>
        <dbReference type="SAM" id="Phobius"/>
    </source>
</evidence>